<sequence length="228" mass="25302">MVGPADFGEIDGFRHAVVVLFRQFDYTLNALDECFGIAVFASRAVVVTVERESVAILENAVFEGFFQKPFTGANRVGDDHTIRIGLFHARIGGGEEFRIAFGIALPFKLGSHSATAVPFVPNLVEAGASLVGGGHPLGESREFFDRLGGFRITRRHFTVMIRENMQRRKPCFDRFLKEVGINRREYATPLFRFPESPGGIVARGRHPTFLEYAEVRVHNALAVSEVGC</sequence>
<comment type="caution">
    <text evidence="1">The sequence shown here is derived from an EMBL/GenBank/DDBJ whole genome shotgun (WGS) entry which is preliminary data.</text>
</comment>
<proteinExistence type="predicted"/>
<organism evidence="1">
    <name type="scientific">bioreactor metagenome</name>
    <dbReference type="NCBI Taxonomy" id="1076179"/>
    <lineage>
        <taxon>unclassified sequences</taxon>
        <taxon>metagenomes</taxon>
        <taxon>ecological metagenomes</taxon>
    </lineage>
</organism>
<evidence type="ECO:0000313" key="1">
    <source>
        <dbReference type="EMBL" id="MPM55884.1"/>
    </source>
</evidence>
<name>A0A645B2F1_9ZZZZ</name>
<gene>
    <name evidence="1" type="ORF">SDC9_102682</name>
</gene>
<dbReference type="EMBL" id="VSSQ01015485">
    <property type="protein sequence ID" value="MPM55884.1"/>
    <property type="molecule type" value="Genomic_DNA"/>
</dbReference>
<accession>A0A645B2F1</accession>
<reference evidence="1" key="1">
    <citation type="submission" date="2019-08" db="EMBL/GenBank/DDBJ databases">
        <authorList>
            <person name="Kucharzyk K."/>
            <person name="Murdoch R.W."/>
            <person name="Higgins S."/>
            <person name="Loffler F."/>
        </authorList>
    </citation>
    <scope>NUCLEOTIDE SEQUENCE</scope>
</reference>
<dbReference type="AlphaFoldDB" id="A0A645B2F1"/>
<protein>
    <submittedName>
        <fullName evidence="1">Uncharacterized protein</fullName>
    </submittedName>
</protein>